<comment type="caution">
    <text evidence="2">The sequence shown here is derived from an EMBL/GenBank/DDBJ whole genome shotgun (WGS) entry which is preliminary data.</text>
</comment>
<keyword evidence="2" id="KW-0560">Oxidoreductase</keyword>
<keyword evidence="2" id="KW-0456">Lyase</keyword>
<dbReference type="GO" id="GO:0051213">
    <property type="term" value="F:dioxygenase activity"/>
    <property type="evidence" value="ECO:0007669"/>
    <property type="project" value="UniProtKB-KW"/>
</dbReference>
<dbReference type="InterPro" id="IPR004360">
    <property type="entry name" value="Glyas_Fos-R_dOase_dom"/>
</dbReference>
<sequence length="136" mass="14846">MSNEDNGPASEGRPTFMAVEPQLFVSNIEASCDYYADKLGFSVAFLYGDPPYYGQVYRDGVQLNLRQVDRLPLDPAFRSVEEDALSATILVEDVAALAAEYQASGATFHQQLRTEEWGTSTIIVSDPDGNLIAFAG</sequence>
<proteinExistence type="predicted"/>
<dbReference type="Pfam" id="PF00903">
    <property type="entry name" value="Glyoxalase"/>
    <property type="match status" value="1"/>
</dbReference>
<dbReference type="InterPro" id="IPR037523">
    <property type="entry name" value="VOC_core"/>
</dbReference>
<evidence type="ECO:0000313" key="2">
    <source>
        <dbReference type="EMBL" id="PTM94340.1"/>
    </source>
</evidence>
<evidence type="ECO:0000313" key="3">
    <source>
        <dbReference type="Proteomes" id="UP000241247"/>
    </source>
</evidence>
<keyword evidence="2" id="KW-0223">Dioxygenase</keyword>
<feature type="domain" description="VOC" evidence="1">
    <location>
        <begin position="15"/>
        <end position="136"/>
    </location>
</feature>
<protein>
    <submittedName>
        <fullName evidence="2">Catechol 2,3-dioxygenase-like lactoylglutathione lyase family enzyme</fullName>
    </submittedName>
</protein>
<dbReference type="SUPFAM" id="SSF54593">
    <property type="entry name" value="Glyoxalase/Bleomycin resistance protein/Dihydroxybiphenyl dioxygenase"/>
    <property type="match status" value="1"/>
</dbReference>
<dbReference type="EMBL" id="PZZZ01000005">
    <property type="protein sequence ID" value="PTM94340.1"/>
    <property type="molecule type" value="Genomic_DNA"/>
</dbReference>
<gene>
    <name evidence="2" type="ORF">C7449_105241</name>
</gene>
<name>A0A2T5B5W2_MYCDI</name>
<dbReference type="OrthoDB" id="9791602at2"/>
<evidence type="ECO:0000259" key="1">
    <source>
        <dbReference type="PROSITE" id="PS51819"/>
    </source>
</evidence>
<organism evidence="2 3">
    <name type="scientific">Mycoplana dimorpha</name>
    <dbReference type="NCBI Taxonomy" id="28320"/>
    <lineage>
        <taxon>Bacteria</taxon>
        <taxon>Pseudomonadati</taxon>
        <taxon>Pseudomonadota</taxon>
        <taxon>Alphaproteobacteria</taxon>
        <taxon>Hyphomicrobiales</taxon>
        <taxon>Rhizobiaceae</taxon>
        <taxon>Mycoplana</taxon>
    </lineage>
</organism>
<reference evidence="2 3" key="1">
    <citation type="submission" date="2018-04" db="EMBL/GenBank/DDBJ databases">
        <title>Genomic Encyclopedia of Type Strains, Phase IV (KMG-IV): sequencing the most valuable type-strain genomes for metagenomic binning, comparative biology and taxonomic classification.</title>
        <authorList>
            <person name="Goeker M."/>
        </authorList>
    </citation>
    <scope>NUCLEOTIDE SEQUENCE [LARGE SCALE GENOMIC DNA]</scope>
    <source>
        <strain evidence="2 3">DSM 7138</strain>
    </source>
</reference>
<dbReference type="PROSITE" id="PS51819">
    <property type="entry name" value="VOC"/>
    <property type="match status" value="1"/>
</dbReference>
<dbReference type="RefSeq" id="WP_108003443.1">
    <property type="nucleotide sequence ID" value="NZ_JBHEEX010000003.1"/>
</dbReference>
<accession>A0A2T5B5W2</accession>
<dbReference type="AlphaFoldDB" id="A0A2T5B5W2"/>
<dbReference type="Proteomes" id="UP000241247">
    <property type="component" value="Unassembled WGS sequence"/>
</dbReference>
<dbReference type="InterPro" id="IPR029068">
    <property type="entry name" value="Glyas_Bleomycin-R_OHBP_Dase"/>
</dbReference>
<dbReference type="GO" id="GO:0016829">
    <property type="term" value="F:lyase activity"/>
    <property type="evidence" value="ECO:0007669"/>
    <property type="project" value="UniProtKB-KW"/>
</dbReference>
<keyword evidence="3" id="KW-1185">Reference proteome</keyword>
<dbReference type="Gene3D" id="3.10.180.10">
    <property type="entry name" value="2,3-Dihydroxybiphenyl 1,2-Dioxygenase, domain 1"/>
    <property type="match status" value="1"/>
</dbReference>